<evidence type="ECO:0000256" key="7">
    <source>
        <dbReference type="ARBA" id="ARBA00023128"/>
    </source>
</evidence>
<comment type="subcellular location">
    <subcellularLocation>
        <location evidence="1">Mitochondrion membrane</location>
        <topology evidence="1">Multi-pass membrane protein</topology>
    </subcellularLocation>
</comment>
<evidence type="ECO:0000256" key="3">
    <source>
        <dbReference type="ARBA" id="ARBA00022448"/>
    </source>
</evidence>
<keyword evidence="3 10" id="KW-0813">Transport</keyword>
<organism evidence="11 12">
    <name type="scientific">Gouania willdenowi</name>
    <name type="common">Blunt-snouted clingfish</name>
    <name type="synonym">Lepadogaster willdenowi</name>
    <dbReference type="NCBI Taxonomy" id="441366"/>
    <lineage>
        <taxon>Eukaryota</taxon>
        <taxon>Metazoa</taxon>
        <taxon>Chordata</taxon>
        <taxon>Craniata</taxon>
        <taxon>Vertebrata</taxon>
        <taxon>Euteleostomi</taxon>
        <taxon>Actinopterygii</taxon>
        <taxon>Neopterygii</taxon>
        <taxon>Teleostei</taxon>
        <taxon>Neoteleostei</taxon>
        <taxon>Acanthomorphata</taxon>
        <taxon>Ovalentaria</taxon>
        <taxon>Blenniimorphae</taxon>
        <taxon>Blenniiformes</taxon>
        <taxon>Gobiesocoidei</taxon>
        <taxon>Gobiesocidae</taxon>
        <taxon>Gobiesocinae</taxon>
        <taxon>Gouania</taxon>
    </lineage>
</organism>
<reference evidence="11" key="2">
    <citation type="submission" date="2025-08" db="UniProtKB">
        <authorList>
            <consortium name="Ensembl"/>
        </authorList>
    </citation>
    <scope>IDENTIFICATION</scope>
</reference>
<evidence type="ECO:0000256" key="10">
    <source>
        <dbReference type="RuleBase" id="RU000488"/>
    </source>
</evidence>
<dbReference type="Pfam" id="PF00153">
    <property type="entry name" value="Mito_carr"/>
    <property type="match status" value="2"/>
</dbReference>
<name>A0A8C5DEZ0_GOUWI</name>
<dbReference type="PROSITE" id="PS50920">
    <property type="entry name" value="SOLCAR"/>
    <property type="match status" value="2"/>
</dbReference>
<dbReference type="FunFam" id="1.50.40.10:FF:000128">
    <property type="entry name" value="Solute carrier family 25 member 48"/>
    <property type="match status" value="1"/>
</dbReference>
<dbReference type="PANTHER" id="PTHR45624">
    <property type="entry name" value="MITOCHONDRIAL BASIC AMINO ACIDS TRANSPORTER-RELATED"/>
    <property type="match status" value="1"/>
</dbReference>
<dbReference type="GO" id="GO:0022857">
    <property type="term" value="F:transmembrane transporter activity"/>
    <property type="evidence" value="ECO:0007669"/>
    <property type="project" value="TreeGrafter"/>
</dbReference>
<keyword evidence="6" id="KW-1133">Transmembrane helix</keyword>
<comment type="similarity">
    <text evidence="2 10">Belongs to the mitochondrial carrier (TC 2.A.29) family.</text>
</comment>
<dbReference type="SUPFAM" id="SSF103506">
    <property type="entry name" value="Mitochondrial carrier"/>
    <property type="match status" value="1"/>
</dbReference>
<gene>
    <name evidence="11" type="primary">slc25a48</name>
</gene>
<keyword evidence="12" id="KW-1185">Reference proteome</keyword>
<dbReference type="InterPro" id="IPR050567">
    <property type="entry name" value="Mitochondrial_Carrier"/>
</dbReference>
<keyword evidence="5" id="KW-0677">Repeat</keyword>
<dbReference type="PRINTS" id="PR00926">
    <property type="entry name" value="MITOCARRIER"/>
</dbReference>
<dbReference type="PANTHER" id="PTHR45624:SF7">
    <property type="entry name" value="SOLUTE CARRIER FAMILY 25 MEMBER 48"/>
    <property type="match status" value="1"/>
</dbReference>
<dbReference type="InterPro" id="IPR023395">
    <property type="entry name" value="MCP_dom_sf"/>
</dbReference>
<dbReference type="Ensembl" id="ENSGWIT00000005321.1">
    <property type="protein sequence ID" value="ENSGWIP00000004972.1"/>
    <property type="gene ID" value="ENSGWIG00000002630.1"/>
</dbReference>
<dbReference type="InterPro" id="IPR018108">
    <property type="entry name" value="MCP_transmembrane"/>
</dbReference>
<evidence type="ECO:0000313" key="11">
    <source>
        <dbReference type="Ensembl" id="ENSGWIP00000004972.1"/>
    </source>
</evidence>
<keyword evidence="8 9" id="KW-0472">Membrane</keyword>
<dbReference type="AlphaFoldDB" id="A0A8C5DEZ0"/>
<dbReference type="InterPro" id="IPR002067">
    <property type="entry name" value="MCP"/>
</dbReference>
<evidence type="ECO:0000256" key="9">
    <source>
        <dbReference type="PROSITE-ProRule" id="PRU00282"/>
    </source>
</evidence>
<reference evidence="11" key="3">
    <citation type="submission" date="2025-09" db="UniProtKB">
        <authorList>
            <consortium name="Ensembl"/>
        </authorList>
    </citation>
    <scope>IDENTIFICATION</scope>
</reference>
<keyword evidence="7" id="KW-0496">Mitochondrion</keyword>
<evidence type="ECO:0008006" key="13">
    <source>
        <dbReference type="Google" id="ProtNLM"/>
    </source>
</evidence>
<accession>A0A8C5DEZ0</accession>
<evidence type="ECO:0000256" key="5">
    <source>
        <dbReference type="ARBA" id="ARBA00022737"/>
    </source>
</evidence>
<evidence type="ECO:0000256" key="4">
    <source>
        <dbReference type="ARBA" id="ARBA00022692"/>
    </source>
</evidence>
<reference evidence="11" key="1">
    <citation type="submission" date="2020-06" db="EMBL/GenBank/DDBJ databases">
        <authorList>
            <consortium name="Wellcome Sanger Institute Data Sharing"/>
        </authorList>
    </citation>
    <scope>NUCLEOTIDE SEQUENCE [LARGE SCALE GENOMIC DNA]</scope>
</reference>
<keyword evidence="4 9" id="KW-0812">Transmembrane</keyword>
<protein>
    <recommendedName>
        <fullName evidence="13">Solute carrier family 25 member 48</fullName>
    </recommendedName>
</protein>
<sequence>MPSSKSFRLDDFFAGWIGGASSVVVGHPLDTVKTRLQAGKGYKSLVHCVLTIYRKETAAGFFKGMSFPLVSITLYNSLVFGCFSNTQRFISRYRHGDARHPSTLLDLTLASALTGLVSVAVGAPVDLVKIRLQMQTQPMVTENLHLATGMSAVRLRPLAVGVHHHGPLQVISRVVQSEGLCGLYRGGGAMLLRDVPGYALYFIPYTLLCRKLSSEHTHSPQPFTICLAGGLAGVFPRLVGERYPRVPHVCYHVPDLRDVPEVLQESVGRRRSRTGTSRDYTHTHLSVCVNPAELEHCV</sequence>
<evidence type="ECO:0000256" key="6">
    <source>
        <dbReference type="ARBA" id="ARBA00022989"/>
    </source>
</evidence>
<evidence type="ECO:0000313" key="12">
    <source>
        <dbReference type="Proteomes" id="UP000694680"/>
    </source>
</evidence>
<proteinExistence type="inferred from homology"/>
<dbReference type="GO" id="GO:0031966">
    <property type="term" value="C:mitochondrial membrane"/>
    <property type="evidence" value="ECO:0007669"/>
    <property type="project" value="UniProtKB-SubCell"/>
</dbReference>
<evidence type="ECO:0000256" key="1">
    <source>
        <dbReference type="ARBA" id="ARBA00004225"/>
    </source>
</evidence>
<feature type="repeat" description="Solcar" evidence="9">
    <location>
        <begin position="102"/>
        <end position="211"/>
    </location>
</feature>
<feature type="repeat" description="Solcar" evidence="9">
    <location>
        <begin position="6"/>
        <end position="89"/>
    </location>
</feature>
<dbReference type="Gene3D" id="1.50.40.10">
    <property type="entry name" value="Mitochondrial carrier domain"/>
    <property type="match status" value="1"/>
</dbReference>
<evidence type="ECO:0000256" key="8">
    <source>
        <dbReference type="ARBA" id="ARBA00023136"/>
    </source>
</evidence>
<dbReference type="Proteomes" id="UP000694680">
    <property type="component" value="Chromosome 10"/>
</dbReference>
<evidence type="ECO:0000256" key="2">
    <source>
        <dbReference type="ARBA" id="ARBA00006375"/>
    </source>
</evidence>